<evidence type="ECO:0000256" key="1">
    <source>
        <dbReference type="SAM" id="SignalP"/>
    </source>
</evidence>
<keyword evidence="4" id="KW-1185">Reference proteome</keyword>
<dbReference type="EMBL" id="JAIZAY010000020">
    <property type="protein sequence ID" value="KAJ8022986.1"/>
    <property type="molecule type" value="Genomic_DNA"/>
</dbReference>
<dbReference type="PANTHER" id="PTHR22803">
    <property type="entry name" value="MANNOSE, PHOSPHOLIPASE, LECTIN RECEPTOR RELATED"/>
    <property type="match status" value="1"/>
</dbReference>
<evidence type="ECO:0000313" key="4">
    <source>
        <dbReference type="Proteomes" id="UP001152320"/>
    </source>
</evidence>
<protein>
    <submittedName>
        <fullName evidence="3">Alpha-N-acetylgalactosamine-specific lectin</fullName>
    </submittedName>
</protein>
<accession>A0A9Q1BCT2</accession>
<evidence type="ECO:0000313" key="3">
    <source>
        <dbReference type="EMBL" id="KAJ8022986.1"/>
    </source>
</evidence>
<dbReference type="PROSITE" id="PS50041">
    <property type="entry name" value="C_TYPE_LECTIN_2"/>
    <property type="match status" value="1"/>
</dbReference>
<feature type="chain" id="PRO_5040424238" evidence="1">
    <location>
        <begin position="22"/>
        <end position="176"/>
    </location>
</feature>
<evidence type="ECO:0000259" key="2">
    <source>
        <dbReference type="PROSITE" id="PS50041"/>
    </source>
</evidence>
<gene>
    <name evidence="3" type="ORF">HOLleu_38037</name>
</gene>
<dbReference type="InterPro" id="IPR016187">
    <property type="entry name" value="CTDL_fold"/>
</dbReference>
<dbReference type="Gene3D" id="3.10.100.10">
    <property type="entry name" value="Mannose-Binding Protein A, subunit A"/>
    <property type="match status" value="1"/>
</dbReference>
<dbReference type="InterPro" id="IPR016186">
    <property type="entry name" value="C-type_lectin-like/link_sf"/>
</dbReference>
<organism evidence="3 4">
    <name type="scientific">Holothuria leucospilota</name>
    <name type="common">Black long sea cucumber</name>
    <name type="synonym">Mertensiothuria leucospilota</name>
    <dbReference type="NCBI Taxonomy" id="206669"/>
    <lineage>
        <taxon>Eukaryota</taxon>
        <taxon>Metazoa</taxon>
        <taxon>Echinodermata</taxon>
        <taxon>Eleutherozoa</taxon>
        <taxon>Echinozoa</taxon>
        <taxon>Holothuroidea</taxon>
        <taxon>Aspidochirotacea</taxon>
        <taxon>Aspidochirotida</taxon>
        <taxon>Holothuriidae</taxon>
        <taxon>Holothuria</taxon>
    </lineage>
</organism>
<dbReference type="Pfam" id="PF00059">
    <property type="entry name" value="Lectin_C"/>
    <property type="match status" value="1"/>
</dbReference>
<proteinExistence type="predicted"/>
<dbReference type="SMART" id="SM00034">
    <property type="entry name" value="CLECT"/>
    <property type="match status" value="1"/>
</dbReference>
<feature type="domain" description="C-type lectin" evidence="2">
    <location>
        <begin position="37"/>
        <end position="157"/>
    </location>
</feature>
<name>A0A9Q1BCT2_HOLLE</name>
<dbReference type="InterPro" id="IPR001304">
    <property type="entry name" value="C-type_lectin-like"/>
</dbReference>
<dbReference type="InterPro" id="IPR050111">
    <property type="entry name" value="C-type_lectin/snaclec_domain"/>
</dbReference>
<dbReference type="Proteomes" id="UP001152320">
    <property type="component" value="Chromosome 20"/>
</dbReference>
<dbReference type="AlphaFoldDB" id="A0A9Q1BCT2"/>
<dbReference type="OrthoDB" id="418245at2759"/>
<keyword evidence="1" id="KW-0732">Signal</keyword>
<reference evidence="3" key="1">
    <citation type="submission" date="2021-10" db="EMBL/GenBank/DDBJ databases">
        <title>Tropical sea cucumber genome reveals ecological adaptation and Cuvierian tubules defense mechanism.</title>
        <authorList>
            <person name="Chen T."/>
        </authorList>
    </citation>
    <scope>NUCLEOTIDE SEQUENCE</scope>
    <source>
        <strain evidence="3">Nanhai2018</strain>
        <tissue evidence="3">Muscle</tissue>
    </source>
</reference>
<comment type="caution">
    <text evidence="3">The sequence shown here is derived from an EMBL/GenBank/DDBJ whole genome shotgun (WGS) entry which is preliminary data.</text>
</comment>
<feature type="signal peptide" evidence="1">
    <location>
        <begin position="1"/>
        <end position="21"/>
    </location>
</feature>
<dbReference type="SUPFAM" id="SSF56436">
    <property type="entry name" value="C-type lectin-like"/>
    <property type="match status" value="1"/>
</dbReference>
<sequence length="176" mass="20154">MAFSMFKALLLASCFAHLSSGSMDSCSSGCPPFWTLFNKYCYRFFGQRVSWQEANYNCQTYGSGNSFANLVSIHSKEENEFVSNMFKSYTDNTDPTESGHEIWIGLTDQDEEGTFVWTDGTSADFTAWQSGEPNGGSREQAVIMLHPNSVYYKMWRDVHMETRQVRYICKMRCFAC</sequence>